<evidence type="ECO:0000313" key="3">
    <source>
        <dbReference type="Proteomes" id="UP000318055"/>
    </source>
</evidence>
<organism evidence="2 3">
    <name type="scientific">Sphingomonas suaedae</name>
    <dbReference type="NCBI Taxonomy" id="2599297"/>
    <lineage>
        <taxon>Bacteria</taxon>
        <taxon>Pseudomonadati</taxon>
        <taxon>Pseudomonadota</taxon>
        <taxon>Alphaproteobacteria</taxon>
        <taxon>Sphingomonadales</taxon>
        <taxon>Sphingomonadaceae</taxon>
        <taxon>Sphingomonas</taxon>
    </lineage>
</organism>
<evidence type="ECO:0000256" key="1">
    <source>
        <dbReference type="SAM" id="Phobius"/>
    </source>
</evidence>
<feature type="transmembrane region" description="Helical" evidence="1">
    <location>
        <begin position="154"/>
        <end position="175"/>
    </location>
</feature>
<proteinExistence type="predicted"/>
<feature type="transmembrane region" description="Helical" evidence="1">
    <location>
        <begin position="12"/>
        <end position="29"/>
    </location>
</feature>
<gene>
    <name evidence="2" type="ORF">FPZ54_02495</name>
</gene>
<dbReference type="KEGG" id="ssua:FPZ54_02495"/>
<feature type="transmembrane region" description="Helical" evidence="1">
    <location>
        <begin position="41"/>
        <end position="60"/>
    </location>
</feature>
<protein>
    <submittedName>
        <fullName evidence="2">Uncharacterized protein</fullName>
    </submittedName>
</protein>
<keyword evidence="1" id="KW-0812">Transmembrane</keyword>
<sequence length="191" mass="20451">MDLTRLRATWTVLLQAATWLVALIMLFVLKPPRFTPADDGLMFVRAVEFVAAIALALGMVVIHRKRLRLKTLWTGCAVATVAAVTALFGYVALVAQWTCEYDGRGPVVIGSKILAEAKRYAATLSDPGCEVLIQDAAGDTASVWPQYEIVAHHLALTGCFMATVLLFALAALLAVETFRAGMGDAEVGEGA</sequence>
<keyword evidence="1" id="KW-1133">Transmembrane helix</keyword>
<accession>A0A518RC22</accession>
<dbReference type="EMBL" id="CP042239">
    <property type="protein sequence ID" value="QDX25007.1"/>
    <property type="molecule type" value="Genomic_DNA"/>
</dbReference>
<keyword evidence="3" id="KW-1185">Reference proteome</keyword>
<dbReference type="Proteomes" id="UP000318055">
    <property type="component" value="Chromosome"/>
</dbReference>
<reference evidence="2 3" key="1">
    <citation type="submission" date="2019-07" db="EMBL/GenBank/DDBJ databases">
        <title>Sphingomonas alkalisoli sp. nov., isolated from rhizosphere soil of Suaedae salsa.</title>
        <authorList>
            <person name="Zhang H."/>
            <person name="Xu L."/>
            <person name="Zhang J.-X."/>
            <person name="Sun J.-Q."/>
        </authorList>
    </citation>
    <scope>NUCLEOTIDE SEQUENCE [LARGE SCALE GENOMIC DNA]</scope>
    <source>
        <strain evidence="2 3">XS-10</strain>
    </source>
</reference>
<dbReference type="AlphaFoldDB" id="A0A518RC22"/>
<keyword evidence="1" id="KW-0472">Membrane</keyword>
<dbReference type="RefSeq" id="WP_145844730.1">
    <property type="nucleotide sequence ID" value="NZ_CP042239.1"/>
</dbReference>
<name>A0A518RC22_9SPHN</name>
<dbReference type="OrthoDB" id="9939188at2"/>
<feature type="transmembrane region" description="Helical" evidence="1">
    <location>
        <begin position="72"/>
        <end position="93"/>
    </location>
</feature>
<evidence type="ECO:0000313" key="2">
    <source>
        <dbReference type="EMBL" id="QDX25007.1"/>
    </source>
</evidence>